<sequence>MIVFAFSLCEIAARLHGESLIRRFGEMCIGSSVIILGGVVLLPVVLSQNPTLIVVVVLFFGFVSANFLPTAMRNAAEIDLEKAGVNTVDVNTLSMARMLFGPPLVGYIAEHYSITHTMVVLAIIWL</sequence>
<reference evidence="3" key="1">
    <citation type="submission" date="2017-09" db="EMBL/GenBank/DDBJ databases">
        <title>The Reconstruction of 2,631 Draft Metagenome-Assembled Genomes from the Global Oceans.</title>
        <authorList>
            <person name="Tully B.J."/>
            <person name="Graham E.D."/>
            <person name="Heidelberg J.F."/>
        </authorList>
    </citation>
    <scope>NUCLEOTIDE SEQUENCE [LARGE SCALE GENOMIC DNA]</scope>
</reference>
<comment type="caution">
    <text evidence="2">The sequence shown here is derived from an EMBL/GenBank/DDBJ whole genome shotgun (WGS) entry which is preliminary data.</text>
</comment>
<dbReference type="EMBL" id="NZEX01000040">
    <property type="protein sequence ID" value="MAH62596.1"/>
    <property type="molecule type" value="Genomic_DNA"/>
</dbReference>
<gene>
    <name evidence="2" type="ORF">CMN54_03940</name>
</gene>
<dbReference type="Gene3D" id="1.20.1250.20">
    <property type="entry name" value="MFS general substrate transporter like domains"/>
    <property type="match status" value="1"/>
</dbReference>
<keyword evidence="1" id="KW-0812">Transmembrane</keyword>
<dbReference type="AlphaFoldDB" id="A0A2D6YHE0"/>
<feature type="transmembrane region" description="Helical" evidence="1">
    <location>
        <begin position="52"/>
        <end position="72"/>
    </location>
</feature>
<evidence type="ECO:0000256" key="1">
    <source>
        <dbReference type="SAM" id="Phobius"/>
    </source>
</evidence>
<keyword evidence="1" id="KW-1133">Transmembrane helix</keyword>
<feature type="transmembrane region" description="Helical" evidence="1">
    <location>
        <begin position="24"/>
        <end position="46"/>
    </location>
</feature>
<keyword evidence="1" id="KW-0472">Membrane</keyword>
<protein>
    <recommendedName>
        <fullName evidence="4">Major facilitator superfamily (MFS) profile domain-containing protein</fullName>
    </recommendedName>
</protein>
<proteinExistence type="predicted"/>
<dbReference type="InterPro" id="IPR036259">
    <property type="entry name" value="MFS_trans_sf"/>
</dbReference>
<dbReference type="Proteomes" id="UP000226525">
    <property type="component" value="Unassembled WGS sequence"/>
</dbReference>
<evidence type="ECO:0000313" key="2">
    <source>
        <dbReference type="EMBL" id="MAH62596.1"/>
    </source>
</evidence>
<evidence type="ECO:0000313" key="3">
    <source>
        <dbReference type="Proteomes" id="UP000226525"/>
    </source>
</evidence>
<evidence type="ECO:0008006" key="4">
    <source>
        <dbReference type="Google" id="ProtNLM"/>
    </source>
</evidence>
<organism evidence="2 3">
    <name type="scientific">SAR324 cluster bacterium</name>
    <dbReference type="NCBI Taxonomy" id="2024889"/>
    <lineage>
        <taxon>Bacteria</taxon>
        <taxon>Deltaproteobacteria</taxon>
        <taxon>SAR324 cluster</taxon>
    </lineage>
</organism>
<name>A0A2D6YHE0_9DELT</name>
<accession>A0A2D6YHE0</accession>
<dbReference type="SUPFAM" id="SSF103473">
    <property type="entry name" value="MFS general substrate transporter"/>
    <property type="match status" value="1"/>
</dbReference>
<feature type="transmembrane region" description="Helical" evidence="1">
    <location>
        <begin position="104"/>
        <end position="125"/>
    </location>
</feature>